<dbReference type="Gene3D" id="1.10.10.10">
    <property type="entry name" value="Winged helix-like DNA-binding domain superfamily/Winged helix DNA-binding domain"/>
    <property type="match status" value="1"/>
</dbReference>
<dbReference type="InterPro" id="IPR005119">
    <property type="entry name" value="LysR_subst-bd"/>
</dbReference>
<dbReference type="InterPro" id="IPR000847">
    <property type="entry name" value="LysR_HTH_N"/>
</dbReference>
<dbReference type="PRINTS" id="PR00039">
    <property type="entry name" value="HTHLYSR"/>
</dbReference>
<dbReference type="Pfam" id="PF03466">
    <property type="entry name" value="LysR_substrate"/>
    <property type="match status" value="1"/>
</dbReference>
<dbReference type="InterPro" id="IPR036390">
    <property type="entry name" value="WH_DNA-bd_sf"/>
</dbReference>
<keyword evidence="2" id="KW-0805">Transcription regulation</keyword>
<evidence type="ECO:0000313" key="6">
    <source>
        <dbReference type="EMBL" id="GAA2699078.1"/>
    </source>
</evidence>
<dbReference type="Gene3D" id="3.40.190.10">
    <property type="entry name" value="Periplasmic binding protein-like II"/>
    <property type="match status" value="2"/>
</dbReference>
<comment type="caution">
    <text evidence="6">The sequence shown here is derived from an EMBL/GenBank/DDBJ whole genome shotgun (WGS) entry which is preliminary data.</text>
</comment>
<reference evidence="6 7" key="1">
    <citation type="journal article" date="2019" name="Int. J. Syst. Evol. Microbiol.">
        <title>The Global Catalogue of Microorganisms (GCM) 10K type strain sequencing project: providing services to taxonomists for standard genome sequencing and annotation.</title>
        <authorList>
            <consortium name="The Broad Institute Genomics Platform"/>
            <consortium name="The Broad Institute Genome Sequencing Center for Infectious Disease"/>
            <person name="Wu L."/>
            <person name="Ma J."/>
        </authorList>
    </citation>
    <scope>NUCLEOTIDE SEQUENCE [LARGE SCALE GENOMIC DNA]</scope>
    <source>
        <strain evidence="6 7">JCM 6835</strain>
    </source>
</reference>
<gene>
    <name evidence="6" type="ORF">GCM10010412_095330</name>
</gene>
<accession>A0ABN3TEU2</accession>
<evidence type="ECO:0000313" key="7">
    <source>
        <dbReference type="Proteomes" id="UP001501666"/>
    </source>
</evidence>
<keyword evidence="3" id="KW-0238">DNA-binding</keyword>
<evidence type="ECO:0000256" key="4">
    <source>
        <dbReference type="ARBA" id="ARBA00023163"/>
    </source>
</evidence>
<dbReference type="PANTHER" id="PTHR30346">
    <property type="entry name" value="TRANSCRIPTIONAL DUAL REGULATOR HCAR-RELATED"/>
    <property type="match status" value="1"/>
</dbReference>
<dbReference type="PANTHER" id="PTHR30346:SF0">
    <property type="entry name" value="HCA OPERON TRANSCRIPTIONAL ACTIVATOR HCAR"/>
    <property type="match status" value="1"/>
</dbReference>
<feature type="domain" description="HTH lysR-type" evidence="5">
    <location>
        <begin position="1"/>
        <end position="58"/>
    </location>
</feature>
<dbReference type="PROSITE" id="PS50931">
    <property type="entry name" value="HTH_LYSR"/>
    <property type="match status" value="1"/>
</dbReference>
<sequence length="317" mass="34648">MEYRAIEIFLTLAAELHFGRTAERLHLSQSRVSQTIRQMERRIGAPLFDRTSRRVSLTPIGQRLREDLEPAHRQIQNALARAEAAARGVTGVLEIGFEAPALADELGAALDEFRRHHPDCDVRIREAPFHDPLAPLRNSEIDLLVTLLPVDVPGLSVSPPVFTEPMVLAVAERHPLARQTTVTLEDLATDTVLASARPVAPYWHPRPTAWTTPGGETVQSGRPVSTFQELLVAVAAGAGVCPVGAHVSRYFARPGVTFIPFRDAPPARWGLVWRSAGRTAKASAFVTLAIRRRVTVRGVRPVGSPRASQPGAPQNRA</sequence>
<evidence type="ECO:0000256" key="2">
    <source>
        <dbReference type="ARBA" id="ARBA00023015"/>
    </source>
</evidence>
<keyword evidence="7" id="KW-1185">Reference proteome</keyword>
<dbReference type="CDD" id="cd08414">
    <property type="entry name" value="PBP2_LTTR_aromatics_like"/>
    <property type="match status" value="1"/>
</dbReference>
<evidence type="ECO:0000256" key="1">
    <source>
        <dbReference type="ARBA" id="ARBA00009437"/>
    </source>
</evidence>
<comment type="similarity">
    <text evidence="1">Belongs to the LysR transcriptional regulatory family.</text>
</comment>
<protein>
    <submittedName>
        <fullName evidence="6">LysR family transcriptional regulator</fullName>
    </submittedName>
</protein>
<dbReference type="EMBL" id="BAAATE010000054">
    <property type="protein sequence ID" value="GAA2699078.1"/>
    <property type="molecule type" value="Genomic_DNA"/>
</dbReference>
<evidence type="ECO:0000256" key="3">
    <source>
        <dbReference type="ARBA" id="ARBA00023125"/>
    </source>
</evidence>
<organism evidence="6 7">
    <name type="scientific">Nonomuraea recticatena</name>
    <dbReference type="NCBI Taxonomy" id="46178"/>
    <lineage>
        <taxon>Bacteria</taxon>
        <taxon>Bacillati</taxon>
        <taxon>Actinomycetota</taxon>
        <taxon>Actinomycetes</taxon>
        <taxon>Streptosporangiales</taxon>
        <taxon>Streptosporangiaceae</taxon>
        <taxon>Nonomuraea</taxon>
    </lineage>
</organism>
<dbReference type="InterPro" id="IPR036388">
    <property type="entry name" value="WH-like_DNA-bd_sf"/>
</dbReference>
<name>A0ABN3TEU2_9ACTN</name>
<proteinExistence type="inferred from homology"/>
<evidence type="ECO:0000259" key="5">
    <source>
        <dbReference type="PROSITE" id="PS50931"/>
    </source>
</evidence>
<dbReference type="SUPFAM" id="SSF53850">
    <property type="entry name" value="Periplasmic binding protein-like II"/>
    <property type="match status" value="1"/>
</dbReference>
<dbReference type="SUPFAM" id="SSF46785">
    <property type="entry name" value="Winged helix' DNA-binding domain"/>
    <property type="match status" value="1"/>
</dbReference>
<keyword evidence="4" id="KW-0804">Transcription</keyword>
<dbReference type="Pfam" id="PF00126">
    <property type="entry name" value="HTH_1"/>
    <property type="match status" value="1"/>
</dbReference>
<dbReference type="Proteomes" id="UP001501666">
    <property type="component" value="Unassembled WGS sequence"/>
</dbReference>